<keyword evidence="2" id="KW-0804">Transcription</keyword>
<keyword evidence="1" id="KW-0805">Transcription regulation</keyword>
<evidence type="ECO:0000313" key="6">
    <source>
        <dbReference type="Proteomes" id="UP001320972"/>
    </source>
</evidence>
<dbReference type="InterPro" id="IPR036388">
    <property type="entry name" value="WH-like_DNA-bd_sf"/>
</dbReference>
<dbReference type="AlphaFoldDB" id="A0AAP2YVV5"/>
<protein>
    <submittedName>
        <fullName evidence="4">Helix-turn-helix domain-containing protein</fullName>
    </submittedName>
</protein>
<keyword evidence="6" id="KW-1185">Reference proteome</keyword>
<dbReference type="InterPro" id="IPR007050">
    <property type="entry name" value="HTH_bacterioopsin"/>
</dbReference>
<evidence type="ECO:0000256" key="1">
    <source>
        <dbReference type="ARBA" id="ARBA00023015"/>
    </source>
</evidence>
<dbReference type="GO" id="GO:0006355">
    <property type="term" value="P:regulation of DNA-templated transcription"/>
    <property type="evidence" value="ECO:0007669"/>
    <property type="project" value="InterPro"/>
</dbReference>
<evidence type="ECO:0000313" key="7">
    <source>
        <dbReference type="Proteomes" id="UP001321018"/>
    </source>
</evidence>
<evidence type="ECO:0000313" key="4">
    <source>
        <dbReference type="EMBL" id="MCU4740456.1"/>
    </source>
</evidence>
<dbReference type="GO" id="GO:0003677">
    <property type="term" value="F:DNA binding"/>
    <property type="evidence" value="ECO:0007669"/>
    <property type="project" value="InterPro"/>
</dbReference>
<dbReference type="Pfam" id="PF04967">
    <property type="entry name" value="HTH_10"/>
    <property type="match status" value="1"/>
</dbReference>
<dbReference type="PANTHER" id="PTHR34236">
    <property type="entry name" value="DIMETHYL SULFOXIDE REDUCTASE TRANSCRIPTIONAL ACTIVATOR"/>
    <property type="match status" value="1"/>
</dbReference>
<dbReference type="Pfam" id="PF15915">
    <property type="entry name" value="BAT"/>
    <property type="match status" value="1"/>
</dbReference>
<feature type="domain" description="HTH luxR-type" evidence="3">
    <location>
        <begin position="187"/>
        <end position="214"/>
    </location>
</feature>
<dbReference type="EMBL" id="JAOPKA010000001">
    <property type="protein sequence ID" value="MCU4740456.1"/>
    <property type="molecule type" value="Genomic_DNA"/>
</dbReference>
<evidence type="ECO:0000256" key="2">
    <source>
        <dbReference type="ARBA" id="ARBA00023163"/>
    </source>
</evidence>
<sequence length="222" mass="25225">MPQSFIAELVVTHPDLPLTPTIRSVSETTVSVESQPLTDVERSETTVFYSVTSTDFQAFESALAEDHTASDWRVTLEFTECRIYQIHISSDAKFTTPEIATLGVRVLSIENDDRGWRFRLQASDKERLGAYWEYCRDEDVDFHLEKLYSTGPRATAGETDRFEAHLTDRQREVARTVTRMGYFESDGASAEDVAAELGISPSTLSTHLRRIMAKVFRHTFDD</sequence>
<dbReference type="EMBL" id="JAOPKB010000001">
    <property type="protein sequence ID" value="MCU4971409.1"/>
    <property type="molecule type" value="Genomic_DNA"/>
</dbReference>
<dbReference type="InterPro" id="IPR016032">
    <property type="entry name" value="Sig_transdc_resp-reg_C-effctor"/>
</dbReference>
<dbReference type="SUPFAM" id="SSF46894">
    <property type="entry name" value="C-terminal effector domain of the bipartite response regulators"/>
    <property type="match status" value="1"/>
</dbReference>
<organism evidence="4 7">
    <name type="scientific">Natronoglomus mannanivorans</name>
    <dbReference type="NCBI Taxonomy" id="2979990"/>
    <lineage>
        <taxon>Archaea</taxon>
        <taxon>Methanobacteriati</taxon>
        <taxon>Methanobacteriota</taxon>
        <taxon>Stenosarchaea group</taxon>
        <taxon>Halobacteria</taxon>
        <taxon>Halobacteriales</taxon>
        <taxon>Natrialbaceae</taxon>
        <taxon>Natronoglomus</taxon>
    </lineage>
</organism>
<dbReference type="Proteomes" id="UP001321018">
    <property type="component" value="Unassembled WGS sequence"/>
</dbReference>
<accession>A0AAP2YVV5</accession>
<dbReference type="InterPro" id="IPR031803">
    <property type="entry name" value="BAT_GAF/HTH-assoc"/>
</dbReference>
<proteinExistence type="predicted"/>
<dbReference type="PROSITE" id="PS00622">
    <property type="entry name" value="HTH_LUXR_1"/>
    <property type="match status" value="1"/>
</dbReference>
<comment type="caution">
    <text evidence="4">The sequence shown here is derived from an EMBL/GenBank/DDBJ whole genome shotgun (WGS) entry which is preliminary data.</text>
</comment>
<dbReference type="CDD" id="cd06170">
    <property type="entry name" value="LuxR_C_like"/>
    <property type="match status" value="1"/>
</dbReference>
<dbReference type="PANTHER" id="PTHR34236:SF1">
    <property type="entry name" value="DIMETHYL SULFOXIDE REDUCTASE TRANSCRIPTIONAL ACTIVATOR"/>
    <property type="match status" value="1"/>
</dbReference>
<dbReference type="InterPro" id="IPR000792">
    <property type="entry name" value="Tscrpt_reg_LuxR_C"/>
</dbReference>
<gene>
    <name evidence="5" type="ORF">OB955_01465</name>
    <name evidence="4" type="ORF">OB960_03475</name>
</gene>
<dbReference type="Proteomes" id="UP001320972">
    <property type="component" value="Unassembled WGS sequence"/>
</dbReference>
<dbReference type="RefSeq" id="WP_338002286.1">
    <property type="nucleotide sequence ID" value="NZ_JAOPKA010000001.1"/>
</dbReference>
<name>A0AAP2YVV5_9EURY</name>
<evidence type="ECO:0000259" key="3">
    <source>
        <dbReference type="PROSITE" id="PS00622"/>
    </source>
</evidence>
<evidence type="ECO:0000313" key="5">
    <source>
        <dbReference type="EMBL" id="MCU4971409.1"/>
    </source>
</evidence>
<reference evidence="4 6" key="1">
    <citation type="submission" date="2022-09" db="EMBL/GenBank/DDBJ databases">
        <title>Enrichment on poylsaccharides allowed isolation of novel metabolic and taxonomic groups of Haloarchaea.</title>
        <authorList>
            <person name="Sorokin D.Y."/>
            <person name="Elcheninov A.G."/>
            <person name="Khizhniak T.V."/>
            <person name="Kolganova T.V."/>
            <person name="Kublanov I.V."/>
        </authorList>
    </citation>
    <scope>NUCLEOTIDE SEQUENCE</scope>
    <source>
        <strain evidence="5 6">AArc-m2/3/4</strain>
        <strain evidence="4">AArc-xg1-1</strain>
    </source>
</reference>
<dbReference type="Gene3D" id="1.10.10.10">
    <property type="entry name" value="Winged helix-like DNA-binding domain superfamily/Winged helix DNA-binding domain"/>
    <property type="match status" value="1"/>
</dbReference>
<dbReference type="SMART" id="SM00421">
    <property type="entry name" value="HTH_LUXR"/>
    <property type="match status" value="1"/>
</dbReference>